<comment type="caution">
    <text evidence="4">The sequence shown here is derived from an EMBL/GenBank/DDBJ whole genome shotgun (WGS) entry which is preliminary data.</text>
</comment>
<dbReference type="InterPro" id="IPR023214">
    <property type="entry name" value="HAD_sf"/>
</dbReference>
<dbReference type="SUPFAM" id="SSF69593">
    <property type="entry name" value="Glycerol-3-phosphate (1)-acyltransferase"/>
    <property type="match status" value="1"/>
</dbReference>
<gene>
    <name evidence="4" type="primary">plsC_2</name>
    <name evidence="4" type="ORF">NCTC8139_02650</name>
</gene>
<dbReference type="NCBIfam" id="TIGR01490">
    <property type="entry name" value="HAD-SF-IB-hyp1"/>
    <property type="match status" value="1"/>
</dbReference>
<dbReference type="RefSeq" id="WP_131734582.1">
    <property type="nucleotide sequence ID" value="NZ_CAACYD010000007.1"/>
</dbReference>
<dbReference type="AlphaFoldDB" id="A0ABD7V4I3"/>
<organism evidence="4 5">
    <name type="scientific">Gordonia paraffinivorans</name>
    <dbReference type="NCBI Taxonomy" id="175628"/>
    <lineage>
        <taxon>Bacteria</taxon>
        <taxon>Bacillati</taxon>
        <taxon>Actinomycetota</taxon>
        <taxon>Actinomycetes</taxon>
        <taxon>Mycobacteriales</taxon>
        <taxon>Gordoniaceae</taxon>
        <taxon>Gordonia</taxon>
    </lineage>
</organism>
<dbReference type="PANTHER" id="PTHR10434">
    <property type="entry name" value="1-ACYL-SN-GLYCEROL-3-PHOSPHATE ACYLTRANSFERASE"/>
    <property type="match status" value="1"/>
</dbReference>
<sequence>MSAFTDRMRAIRSAPRGKQVAALFDYDGTLIEGFSAAAIMRARLRSMEFGLGELAEFLLIGLRGVVSEQDYAEVLAATRPTFAGKTYAELIAFGEYLFKHETAAKLRPQMWQILRAHREMGHTIVIASSATRFQIEPIAKEIGADYALATDVEVVDGVVTGNIKGRPLWGPGKAAAVRQLAREHDIDLDASFAYSDGNEDIPYLEAVGNPAAVSPRRILRAEAEARGWPIIDLKNPTYNKLGMLARTGAFYGSFLASAAVGVAAGIVRRDPQALVEALPTGNDVGLSLAGVHVQVLEGGEYLFSDRPCVFLFNHQSKLDLPVMIHLIRGEATGVAKKEVARVPVLGEILKQAGLVFIDRADRSKAIEQLAPAVDALRDGMSLVIAPEGTRSPTPRVGEFKKGPFHIAMQAGVPIVPVVLRNTGELMWRGAQLIRPGTVEVMVLPPIDTSTWTVEEIGKRAEEVRQMYVSTLADWPLESFVDDSVKSLRRSPEETAR</sequence>
<dbReference type="Gene3D" id="1.20.1440.100">
    <property type="entry name" value="SG protein - dephosphorylation function"/>
    <property type="match status" value="1"/>
</dbReference>
<keyword evidence="1 4" id="KW-0808">Transferase</keyword>
<dbReference type="EMBL" id="CAACYD010000007">
    <property type="protein sequence ID" value="VFA89090.1"/>
    <property type="molecule type" value="Genomic_DNA"/>
</dbReference>
<dbReference type="SUPFAM" id="SSF56784">
    <property type="entry name" value="HAD-like"/>
    <property type="match status" value="1"/>
</dbReference>
<dbReference type="SMART" id="SM00563">
    <property type="entry name" value="PlsC"/>
    <property type="match status" value="1"/>
</dbReference>
<evidence type="ECO:0000256" key="1">
    <source>
        <dbReference type="ARBA" id="ARBA00022679"/>
    </source>
</evidence>
<dbReference type="Proteomes" id="UP000360750">
    <property type="component" value="Unassembled WGS sequence"/>
</dbReference>
<dbReference type="Gene3D" id="3.40.50.1000">
    <property type="entry name" value="HAD superfamily/HAD-like"/>
    <property type="match status" value="1"/>
</dbReference>
<accession>A0ABD7V4I3</accession>
<dbReference type="Pfam" id="PF01553">
    <property type="entry name" value="Acyltransferase"/>
    <property type="match status" value="1"/>
</dbReference>
<dbReference type="CDD" id="cd02612">
    <property type="entry name" value="HAD_PGPPase"/>
    <property type="match status" value="1"/>
</dbReference>
<feature type="domain" description="Phospholipid/glycerol acyltransferase" evidence="3">
    <location>
        <begin position="308"/>
        <end position="422"/>
    </location>
</feature>
<proteinExistence type="predicted"/>
<dbReference type="GeneID" id="60750643"/>
<evidence type="ECO:0000256" key="2">
    <source>
        <dbReference type="ARBA" id="ARBA00023315"/>
    </source>
</evidence>
<dbReference type="Pfam" id="PF12710">
    <property type="entry name" value="HAD"/>
    <property type="match status" value="1"/>
</dbReference>
<evidence type="ECO:0000313" key="5">
    <source>
        <dbReference type="Proteomes" id="UP000360750"/>
    </source>
</evidence>
<dbReference type="PANTHER" id="PTHR10434:SF66">
    <property type="entry name" value="PHOSPHOLIPID_GLYCEROL ACYLTRANSFERASE DOMAIN-CONTAINING PROTEIN"/>
    <property type="match status" value="1"/>
</dbReference>
<dbReference type="InterPro" id="IPR006385">
    <property type="entry name" value="HAD_hydro_SerB1"/>
</dbReference>
<name>A0ABD7V4I3_9ACTN</name>
<evidence type="ECO:0000259" key="3">
    <source>
        <dbReference type="SMART" id="SM00563"/>
    </source>
</evidence>
<dbReference type="CDD" id="cd07989">
    <property type="entry name" value="LPLAT_AGPAT-like"/>
    <property type="match status" value="1"/>
</dbReference>
<reference evidence="4 5" key="1">
    <citation type="submission" date="2019-02" db="EMBL/GenBank/DDBJ databases">
        <authorList>
            <consortium name="Pathogen Informatics"/>
        </authorList>
    </citation>
    <scope>NUCLEOTIDE SEQUENCE [LARGE SCALE GENOMIC DNA]</scope>
    <source>
        <strain evidence="4 5">3012STDY6756503</strain>
    </source>
</reference>
<dbReference type="GO" id="GO:0003841">
    <property type="term" value="F:1-acylglycerol-3-phosphate O-acyltransferase activity"/>
    <property type="evidence" value="ECO:0007669"/>
    <property type="project" value="UniProtKB-EC"/>
</dbReference>
<dbReference type="InterPro" id="IPR002123">
    <property type="entry name" value="Plipid/glycerol_acylTrfase"/>
</dbReference>
<evidence type="ECO:0000313" key="4">
    <source>
        <dbReference type="EMBL" id="VFA89090.1"/>
    </source>
</evidence>
<keyword evidence="2 4" id="KW-0012">Acyltransferase</keyword>
<protein>
    <submittedName>
        <fullName evidence="4">1-acyl-sn-glycerol-3-phosphate acyltransferase</fullName>
        <ecNumber evidence="4">2.3.1.51</ecNumber>
    </submittedName>
</protein>
<dbReference type="NCBIfam" id="TIGR01488">
    <property type="entry name" value="HAD-SF-IB"/>
    <property type="match status" value="1"/>
</dbReference>
<dbReference type="InterPro" id="IPR036412">
    <property type="entry name" value="HAD-like_sf"/>
</dbReference>
<dbReference type="EC" id="2.3.1.51" evidence="4"/>